<dbReference type="PANTHER" id="PTHR43283">
    <property type="entry name" value="BETA-LACTAMASE-RELATED"/>
    <property type="match status" value="1"/>
</dbReference>
<evidence type="ECO:0000259" key="1">
    <source>
        <dbReference type="Pfam" id="PF00144"/>
    </source>
</evidence>
<dbReference type="GO" id="GO:0016787">
    <property type="term" value="F:hydrolase activity"/>
    <property type="evidence" value="ECO:0007669"/>
    <property type="project" value="UniProtKB-KW"/>
</dbReference>
<keyword evidence="3" id="KW-1185">Reference proteome</keyword>
<dbReference type="InterPro" id="IPR012338">
    <property type="entry name" value="Beta-lactam/transpept-like"/>
</dbReference>
<dbReference type="Gene3D" id="3.40.710.10">
    <property type="entry name" value="DD-peptidase/beta-lactamase superfamily"/>
    <property type="match status" value="1"/>
</dbReference>
<dbReference type="RefSeq" id="WP_262398808.1">
    <property type="nucleotide sequence ID" value="NZ_JACRTB010000002.1"/>
</dbReference>
<accession>A0ABR7NFH1</accession>
<dbReference type="InterPro" id="IPR050789">
    <property type="entry name" value="Diverse_Enzym_Activities"/>
</dbReference>
<proteinExistence type="predicted"/>
<keyword evidence="2" id="KW-0378">Hydrolase</keyword>
<dbReference type="EMBL" id="JACRTB010000002">
    <property type="protein sequence ID" value="MBC8575162.1"/>
    <property type="molecule type" value="Genomic_DNA"/>
</dbReference>
<evidence type="ECO:0000313" key="3">
    <source>
        <dbReference type="Proteomes" id="UP000658131"/>
    </source>
</evidence>
<dbReference type="PANTHER" id="PTHR43283:SF3">
    <property type="entry name" value="BETA-LACTAMASE FAMILY PROTEIN (AFU_ORTHOLOGUE AFUA_5G07500)"/>
    <property type="match status" value="1"/>
</dbReference>
<dbReference type="InterPro" id="IPR001466">
    <property type="entry name" value="Beta-lactam-related"/>
</dbReference>
<comment type="caution">
    <text evidence="2">The sequence shown here is derived from an EMBL/GenBank/DDBJ whole genome shotgun (WGS) entry which is preliminary data.</text>
</comment>
<sequence length="446" mass="49094">MMKQIAPTPLQRQGMERMEQRLDALLHDPVMPVPGYGVMAFDRGGLVCQRYGGLARIEPGAPGGGTPFGEDTRFRTASISKVFSALAVMQLCEAGKIDLDEDAGLYLGFPLRNPNYPAVPITLRMLLSHTSSVRDGSVYSIPPEDRLEELLLPGGKYNRLGDHFAGGSDGTDRSPGRYFSYANLNYGIIGTILERLSGIRFDEYMRTRVLEPMGLGASFNVGDFDVQALGRLSPIYQSKNGALWDASQPWAAQIDDYNGKKQPRDQVLITNPDLGGENVMASLADYRIGDNGTLFSPQGGLRISCREMRALAELFLTGGFVDGKRLLSEQSVDTMFTPCWHYDPDHPNGDSYDGLMCCYGPGIHTMTSGARDRFLQERDIVLSGHFGEAYGLLAGLFLDRARGRGIFYVINGQGAPDSEHHGCYSGMYEWEERLCTALLDCFFPEG</sequence>
<dbReference type="SUPFAM" id="SSF56601">
    <property type="entry name" value="beta-lactamase/transpeptidase-like"/>
    <property type="match status" value="1"/>
</dbReference>
<name>A0ABR7NFH1_9FIRM</name>
<protein>
    <submittedName>
        <fullName evidence="2">Serine hydrolase</fullName>
    </submittedName>
</protein>
<reference evidence="2 3" key="1">
    <citation type="submission" date="2020-08" db="EMBL/GenBank/DDBJ databases">
        <title>Genome public.</title>
        <authorList>
            <person name="Liu C."/>
            <person name="Sun Q."/>
        </authorList>
    </citation>
    <scope>NUCLEOTIDE SEQUENCE [LARGE SCALE GENOMIC DNA]</scope>
    <source>
        <strain evidence="2 3">BX1</strain>
    </source>
</reference>
<evidence type="ECO:0000313" key="2">
    <source>
        <dbReference type="EMBL" id="MBC8575162.1"/>
    </source>
</evidence>
<organism evidence="2 3">
    <name type="scientific">Yanshouia hominis</name>
    <dbReference type="NCBI Taxonomy" id="2763673"/>
    <lineage>
        <taxon>Bacteria</taxon>
        <taxon>Bacillati</taxon>
        <taxon>Bacillota</taxon>
        <taxon>Clostridia</taxon>
        <taxon>Eubacteriales</taxon>
        <taxon>Oscillospiraceae</taxon>
        <taxon>Yanshouia</taxon>
    </lineage>
</organism>
<feature type="domain" description="Beta-lactamase-related" evidence="1">
    <location>
        <begin position="33"/>
        <end position="417"/>
    </location>
</feature>
<dbReference type="Proteomes" id="UP000658131">
    <property type="component" value="Unassembled WGS sequence"/>
</dbReference>
<dbReference type="Pfam" id="PF00144">
    <property type="entry name" value="Beta-lactamase"/>
    <property type="match status" value="1"/>
</dbReference>
<gene>
    <name evidence="2" type="ORF">H8717_01880</name>
</gene>